<dbReference type="RefSeq" id="WP_085671980.1">
    <property type="nucleotide sequence ID" value="NZ_JACKRU010000334.1"/>
</dbReference>
<protein>
    <recommendedName>
        <fullName evidence="3">Serpin domain-containing protein</fullName>
    </recommendedName>
</protein>
<sequence length="388" mass="40750">MDVGPHVARYARRFCRLHADVHSVSSPLGAWLILALLAPVARGSVRAELDEILGMDAKGARRALDELLADPPGVIRAALAVWGVAEWPGPLPAAVQTGPVPSQVQADAWARDRTGGLIERFPVGVAGMTAVLASALATRITWLRPYDVIDAGELRSPWRTAVGAALTLGDADAYFTDVAGLGTVGVHTALGPDSLQVTSVIAAEDADFETVLAAAHDIARRAATGSTVRRRELSELPLGDGEFWTISEERRPGGDRVRVVLPAWEASSDHDLTADPALGFGAAGRALGACVDRGDPPRLQSPGVPDIDARQAAVARYGRWGFEAAAVTAVALRSAMMTPGLSRSATLRFGHPYAVVAVTGGRNRRDPWAGVPVFAAWVTKPAEVGSGR</sequence>
<evidence type="ECO:0000313" key="2">
    <source>
        <dbReference type="Proteomes" id="UP000193317"/>
    </source>
</evidence>
<reference evidence="1 2" key="1">
    <citation type="submission" date="2016-01" db="EMBL/GenBank/DDBJ databases">
        <title>The new phylogeny of the genus Mycobacterium.</title>
        <authorList>
            <person name="Tarcisio F."/>
            <person name="Conor M."/>
            <person name="Antonella G."/>
            <person name="Elisabetta G."/>
            <person name="Giulia F.S."/>
            <person name="Sara T."/>
            <person name="Anna F."/>
            <person name="Clotilde B."/>
            <person name="Roberto B."/>
            <person name="Veronica D.S."/>
            <person name="Fabio R."/>
            <person name="Monica P."/>
            <person name="Olivier J."/>
            <person name="Enrico T."/>
            <person name="Nicola S."/>
        </authorList>
    </citation>
    <scope>NUCLEOTIDE SEQUENCE [LARGE SCALE GENOMIC DNA]</scope>
    <source>
        <strain evidence="1 2">DSM 44166</strain>
    </source>
</reference>
<comment type="caution">
    <text evidence="1">The sequence shown here is derived from an EMBL/GenBank/DDBJ whole genome shotgun (WGS) entry which is preliminary data.</text>
</comment>
<dbReference type="SUPFAM" id="SSF56574">
    <property type="entry name" value="Serpins"/>
    <property type="match status" value="1"/>
</dbReference>
<accession>A0A1X2E5J7</accession>
<keyword evidence="2" id="KW-1185">Reference proteome</keyword>
<evidence type="ECO:0008006" key="3">
    <source>
        <dbReference type="Google" id="ProtNLM"/>
    </source>
</evidence>
<dbReference type="OrthoDB" id="4847668at2"/>
<organism evidence="1 2">
    <name type="scientific">Mycobacterium szulgai</name>
    <dbReference type="NCBI Taxonomy" id="1787"/>
    <lineage>
        <taxon>Bacteria</taxon>
        <taxon>Bacillati</taxon>
        <taxon>Actinomycetota</taxon>
        <taxon>Actinomycetes</taxon>
        <taxon>Mycobacteriales</taxon>
        <taxon>Mycobacteriaceae</taxon>
        <taxon>Mycobacterium</taxon>
    </lineage>
</organism>
<evidence type="ECO:0000313" key="1">
    <source>
        <dbReference type="EMBL" id="ORW95716.1"/>
    </source>
</evidence>
<name>A0A1X2E5J7_MYCSZ</name>
<dbReference type="Proteomes" id="UP000193317">
    <property type="component" value="Unassembled WGS sequence"/>
</dbReference>
<dbReference type="EMBL" id="LQPW01000136">
    <property type="protein sequence ID" value="ORW95716.1"/>
    <property type="molecule type" value="Genomic_DNA"/>
</dbReference>
<dbReference type="InterPro" id="IPR036186">
    <property type="entry name" value="Serpin_sf"/>
</dbReference>
<dbReference type="AlphaFoldDB" id="A0A1X2E5J7"/>
<gene>
    <name evidence="1" type="ORF">AWC27_06325</name>
</gene>
<proteinExistence type="predicted"/>